<dbReference type="InterPro" id="IPR002016">
    <property type="entry name" value="Haem_peroxidase"/>
</dbReference>
<keyword evidence="11" id="KW-1185">Reference proteome</keyword>
<evidence type="ECO:0000256" key="7">
    <source>
        <dbReference type="ARBA" id="ARBA00023002"/>
    </source>
</evidence>
<dbReference type="PROSITE" id="PS00435">
    <property type="entry name" value="PEROXIDASE_1"/>
    <property type="match status" value="1"/>
</dbReference>
<dbReference type="EMBL" id="LGRX02033272">
    <property type="protein sequence ID" value="KAK3241955.1"/>
    <property type="molecule type" value="Genomic_DNA"/>
</dbReference>
<protein>
    <recommendedName>
        <fullName evidence="3">L-ascorbate peroxidase</fullName>
        <ecNumber evidence="3">1.11.1.11</ecNumber>
    </recommendedName>
</protein>
<dbReference type="GO" id="GO:0020037">
    <property type="term" value="F:heme binding"/>
    <property type="evidence" value="ECO:0007669"/>
    <property type="project" value="InterPro"/>
</dbReference>
<keyword evidence="8" id="KW-0408">Iron</keyword>
<dbReference type="InterPro" id="IPR044831">
    <property type="entry name" value="Ccp1-like"/>
</dbReference>
<dbReference type="GO" id="GO:0016688">
    <property type="term" value="F:L-ascorbate peroxidase activity"/>
    <property type="evidence" value="ECO:0007669"/>
    <property type="project" value="UniProtKB-EC"/>
</dbReference>
<evidence type="ECO:0000313" key="11">
    <source>
        <dbReference type="Proteomes" id="UP001190700"/>
    </source>
</evidence>
<comment type="caution">
    <text evidence="10">The sequence shown here is derived from an EMBL/GenBank/DDBJ whole genome shotgun (WGS) entry which is preliminary data.</text>
</comment>
<dbReference type="PROSITE" id="PS50873">
    <property type="entry name" value="PEROXIDASE_4"/>
    <property type="match status" value="1"/>
</dbReference>
<name>A0AAE0BUB3_9CHLO</name>
<dbReference type="InterPro" id="IPR019793">
    <property type="entry name" value="Peroxidases_heam-ligand_BS"/>
</dbReference>
<feature type="domain" description="Plant heme peroxidase family profile" evidence="9">
    <location>
        <begin position="118"/>
        <end position="341"/>
    </location>
</feature>
<dbReference type="EC" id="1.11.1.11" evidence="3"/>
<dbReference type="PRINTS" id="PR00458">
    <property type="entry name" value="PEROXIDASE"/>
</dbReference>
<dbReference type="InterPro" id="IPR002207">
    <property type="entry name" value="Peroxidase_I"/>
</dbReference>
<keyword evidence="5" id="KW-0349">Heme</keyword>
<evidence type="ECO:0000256" key="6">
    <source>
        <dbReference type="ARBA" id="ARBA00022723"/>
    </source>
</evidence>
<comment type="similarity">
    <text evidence="2">Belongs to the peroxidase family. Ascorbate peroxidase subfamily.</text>
</comment>
<evidence type="ECO:0000256" key="5">
    <source>
        <dbReference type="ARBA" id="ARBA00022617"/>
    </source>
</evidence>
<dbReference type="PROSITE" id="PS00436">
    <property type="entry name" value="PEROXIDASE_2"/>
    <property type="match status" value="1"/>
</dbReference>
<dbReference type="Proteomes" id="UP001190700">
    <property type="component" value="Unassembled WGS sequence"/>
</dbReference>
<accession>A0AAE0BUB3</accession>
<dbReference type="GO" id="GO:0046872">
    <property type="term" value="F:metal ion binding"/>
    <property type="evidence" value="ECO:0007669"/>
    <property type="project" value="UniProtKB-KW"/>
</dbReference>
<dbReference type="InterPro" id="IPR010255">
    <property type="entry name" value="Haem_peroxidase_sf"/>
</dbReference>
<dbReference type="Pfam" id="PF00141">
    <property type="entry name" value="peroxidase"/>
    <property type="match status" value="1"/>
</dbReference>
<dbReference type="FunFam" id="1.10.420.10:FF:000011">
    <property type="entry name" value="Adenylate/guanylate cyclase"/>
    <property type="match status" value="1"/>
</dbReference>
<gene>
    <name evidence="10" type="ORF">CYMTET_48325</name>
</gene>
<dbReference type="SUPFAM" id="SSF48113">
    <property type="entry name" value="Heme-dependent peroxidases"/>
    <property type="match status" value="1"/>
</dbReference>
<evidence type="ECO:0000256" key="4">
    <source>
        <dbReference type="ARBA" id="ARBA00022559"/>
    </source>
</evidence>
<dbReference type="GO" id="GO:0042744">
    <property type="term" value="P:hydrogen peroxide catabolic process"/>
    <property type="evidence" value="ECO:0007669"/>
    <property type="project" value="TreeGrafter"/>
</dbReference>
<evidence type="ECO:0000256" key="1">
    <source>
        <dbReference type="ARBA" id="ARBA00001970"/>
    </source>
</evidence>
<evidence type="ECO:0000256" key="8">
    <source>
        <dbReference type="ARBA" id="ARBA00023004"/>
    </source>
</evidence>
<proteinExistence type="inferred from homology"/>
<dbReference type="AlphaFoldDB" id="A0AAE0BUB3"/>
<sequence length="341" mass="36939">MENMMCNPGRLVLSNVEQRAGLNSPKISVPKGGLKHLNILAQRRSRQVLVQCAHQSASQTRERNTPSKIVATRRDLLVSGATLSFVSSNKLQAEAASVSDEEAVREAIDAAFKQTLPPQKAPSVLRLVFHDAGTYDEASKTGGLNASVRFEFDRPENFGLKRGFGPITKAHDLLKNSVAKDISFSDLIACGGAYAVRMTGGPSITVPLGRLDADKADPEGRLPAETLSPSELKAHFAKGGFSAQDLVVLSGAHTVGGKGFGEPLSFDNTYFKTLLERPWNAGGSKMDVEMAQMIGLPSDKALPDDEECYSWIELYAHDQDRFFKDFESAYLKLADTGATYA</sequence>
<dbReference type="Gene3D" id="1.10.420.10">
    <property type="entry name" value="Peroxidase, domain 2"/>
    <property type="match status" value="1"/>
</dbReference>
<dbReference type="InterPro" id="IPR019794">
    <property type="entry name" value="Peroxidases_AS"/>
</dbReference>
<keyword evidence="4" id="KW-0575">Peroxidase</keyword>
<reference evidence="10 11" key="1">
    <citation type="journal article" date="2015" name="Genome Biol. Evol.">
        <title>Comparative Genomics of a Bacterivorous Green Alga Reveals Evolutionary Causalities and Consequences of Phago-Mixotrophic Mode of Nutrition.</title>
        <authorList>
            <person name="Burns J.A."/>
            <person name="Paasch A."/>
            <person name="Narechania A."/>
            <person name="Kim E."/>
        </authorList>
    </citation>
    <scope>NUCLEOTIDE SEQUENCE [LARGE SCALE GENOMIC DNA]</scope>
    <source>
        <strain evidence="10 11">PLY_AMNH</strain>
    </source>
</reference>
<evidence type="ECO:0000259" key="9">
    <source>
        <dbReference type="PROSITE" id="PS50873"/>
    </source>
</evidence>
<evidence type="ECO:0000313" key="10">
    <source>
        <dbReference type="EMBL" id="KAK3241955.1"/>
    </source>
</evidence>
<dbReference type="GO" id="GO:0000302">
    <property type="term" value="P:response to reactive oxygen species"/>
    <property type="evidence" value="ECO:0007669"/>
    <property type="project" value="TreeGrafter"/>
</dbReference>
<keyword evidence="6" id="KW-0479">Metal-binding</keyword>
<dbReference type="PANTHER" id="PTHR31356">
    <property type="entry name" value="THYLAKOID LUMENAL 29 KDA PROTEIN, CHLOROPLASTIC-RELATED"/>
    <property type="match status" value="1"/>
</dbReference>
<comment type="cofactor">
    <cofactor evidence="1">
        <name>heme b</name>
        <dbReference type="ChEBI" id="CHEBI:60344"/>
    </cofactor>
</comment>
<dbReference type="PANTHER" id="PTHR31356:SF8">
    <property type="entry name" value="L-ASCORBATE PEROXIDASE 6-RELATED"/>
    <property type="match status" value="1"/>
</dbReference>
<dbReference type="GO" id="GO:0034599">
    <property type="term" value="P:cellular response to oxidative stress"/>
    <property type="evidence" value="ECO:0007669"/>
    <property type="project" value="InterPro"/>
</dbReference>
<organism evidence="10 11">
    <name type="scientific">Cymbomonas tetramitiformis</name>
    <dbReference type="NCBI Taxonomy" id="36881"/>
    <lineage>
        <taxon>Eukaryota</taxon>
        <taxon>Viridiplantae</taxon>
        <taxon>Chlorophyta</taxon>
        <taxon>Pyramimonadophyceae</taxon>
        <taxon>Pyramimonadales</taxon>
        <taxon>Pyramimonadaceae</taxon>
        <taxon>Cymbomonas</taxon>
    </lineage>
</organism>
<evidence type="ECO:0000256" key="3">
    <source>
        <dbReference type="ARBA" id="ARBA00012940"/>
    </source>
</evidence>
<keyword evidence="7" id="KW-0560">Oxidoreductase</keyword>
<dbReference type="PRINTS" id="PR00459">
    <property type="entry name" value="ASPEROXIDASE"/>
</dbReference>
<evidence type="ECO:0000256" key="2">
    <source>
        <dbReference type="ARBA" id="ARBA00006873"/>
    </source>
</evidence>
<dbReference type="Gene3D" id="1.10.520.10">
    <property type="match status" value="1"/>
</dbReference>